<dbReference type="GO" id="GO:0004526">
    <property type="term" value="F:ribonuclease P activity"/>
    <property type="evidence" value="ECO:0007669"/>
    <property type="project" value="UniProtKB-UniRule"/>
</dbReference>
<comment type="catalytic activity">
    <reaction evidence="7">
        <text>Endonucleolytic cleavage of RNA, removing 5'-extranucleotides from tRNA precursor.</text>
        <dbReference type="EC" id="3.1.26.5"/>
    </reaction>
</comment>
<sequence length="184" mass="20515">MHAWQPPAAARFSPLAAPAAASGFPLNLFPRNLGPGPGAVNENVKSKKQILRLRKRAEFLTVRNGEKRRGPLFLMEVRERTEEESNAAKTGDNPRVGFTVTKKNGNAVIRNRIRRRLKEAIRCHAGRDMAPSTDYVIVAREQALNAPFSQLTEELSRRIMAKGERRSGGKRRTERPEPGPVNGK</sequence>
<evidence type="ECO:0000256" key="6">
    <source>
        <dbReference type="ARBA" id="ARBA00022884"/>
    </source>
</evidence>
<evidence type="ECO:0000256" key="8">
    <source>
        <dbReference type="NCBIfam" id="TIGR00188"/>
    </source>
</evidence>
<reference evidence="10 11" key="1">
    <citation type="submission" date="2009-03" db="EMBL/GenBank/DDBJ databases">
        <authorList>
            <person name="Setubal J.C."/>
            <person name="Boyle S."/>
            <person name="Crasta O.R."/>
            <person name="Gillespie J.J."/>
            <person name="Kenyon R.W."/>
            <person name="Lu J."/>
            <person name="Mane S."/>
            <person name="Nagrani S."/>
            <person name="Shallom J.M."/>
            <person name="Shallom S."/>
            <person name="Shukla M."/>
            <person name="Snyder E.E."/>
            <person name="Sobral B.W."/>
            <person name="Wattam A.R."/>
            <person name="Will R."/>
            <person name="Williams K."/>
            <person name="Yoo H."/>
            <person name="Bruce D.H."/>
            <person name="Detter C."/>
            <person name="Munk C."/>
            <person name="Brettin T.S."/>
            <person name="Ficht T."/>
        </authorList>
    </citation>
    <scope>NUCLEOTIDE SEQUENCE [LARGE SCALE GENOMIC DNA]</scope>
    <source>
        <strain evidence="10 11">Cudo</strain>
    </source>
</reference>
<proteinExistence type="inferred from homology"/>
<evidence type="ECO:0000313" key="11">
    <source>
        <dbReference type="Proteomes" id="UP000003678"/>
    </source>
</evidence>
<feature type="region of interest" description="Disordered" evidence="9">
    <location>
        <begin position="159"/>
        <end position="184"/>
    </location>
</feature>
<organism evidence="10 11">
    <name type="scientific">Brucella ceti str. Cudo</name>
    <dbReference type="NCBI Taxonomy" id="595497"/>
    <lineage>
        <taxon>Bacteria</taxon>
        <taxon>Pseudomonadati</taxon>
        <taxon>Pseudomonadota</taxon>
        <taxon>Alphaproteobacteria</taxon>
        <taxon>Hyphomicrobiales</taxon>
        <taxon>Brucellaceae</taxon>
        <taxon>Brucella/Ochrobactrum group</taxon>
        <taxon>Brucella</taxon>
    </lineage>
</organism>
<keyword evidence="5 7" id="KW-0378">Hydrolase</keyword>
<dbReference type="EMBL" id="ACJD01000007">
    <property type="protein sequence ID" value="EEH13016.1"/>
    <property type="molecule type" value="Genomic_DNA"/>
</dbReference>
<dbReference type="EC" id="3.1.26.5" evidence="7 8"/>
<evidence type="ECO:0000256" key="9">
    <source>
        <dbReference type="SAM" id="MobiDB-lite"/>
    </source>
</evidence>
<dbReference type="InterPro" id="IPR020568">
    <property type="entry name" value="Ribosomal_Su5_D2-typ_SF"/>
</dbReference>
<dbReference type="Pfam" id="PF00825">
    <property type="entry name" value="Ribonuclease_P"/>
    <property type="match status" value="1"/>
</dbReference>
<dbReference type="Gene3D" id="3.30.230.10">
    <property type="match status" value="1"/>
</dbReference>
<dbReference type="InterPro" id="IPR020539">
    <property type="entry name" value="RNase_P_CS"/>
</dbReference>
<keyword evidence="4 7" id="KW-0255">Endonuclease</keyword>
<keyword evidence="2 7" id="KW-0819">tRNA processing</keyword>
<dbReference type="GO" id="GO:0001682">
    <property type="term" value="P:tRNA 5'-leader removal"/>
    <property type="evidence" value="ECO:0007669"/>
    <property type="project" value="UniProtKB-UniRule"/>
</dbReference>
<dbReference type="Proteomes" id="UP000003678">
    <property type="component" value="Unassembled WGS sequence"/>
</dbReference>
<dbReference type="NCBIfam" id="TIGR00188">
    <property type="entry name" value="rnpA"/>
    <property type="match status" value="1"/>
</dbReference>
<keyword evidence="3 7" id="KW-0540">Nuclease</keyword>
<comment type="function">
    <text evidence="1 7">RNaseP catalyzes the removal of the 5'-leader sequence from pre-tRNA to produce the mature 5'-terminus. It can also cleave other RNA substrates such as 4.5S RNA. The protein component plays an auxiliary but essential role in vivo by binding to the 5'-leader sequence and broadening the substrate specificity of the ribozyme.</text>
</comment>
<dbReference type="InterPro" id="IPR014721">
    <property type="entry name" value="Ribsml_uS5_D2-typ_fold_subgr"/>
</dbReference>
<evidence type="ECO:0000256" key="2">
    <source>
        <dbReference type="ARBA" id="ARBA00022694"/>
    </source>
</evidence>
<evidence type="ECO:0000313" key="10">
    <source>
        <dbReference type="EMBL" id="EEH13016.1"/>
    </source>
</evidence>
<evidence type="ECO:0000256" key="7">
    <source>
        <dbReference type="HAMAP-Rule" id="MF_00227"/>
    </source>
</evidence>
<dbReference type="SUPFAM" id="SSF54211">
    <property type="entry name" value="Ribosomal protein S5 domain 2-like"/>
    <property type="match status" value="1"/>
</dbReference>
<comment type="subunit">
    <text evidence="7">Consists of a catalytic RNA component (M1 or rnpB) and a protein subunit.</text>
</comment>
<accession>C0GAZ8</accession>
<protein>
    <recommendedName>
        <fullName evidence="7 8">Ribonuclease P protein component</fullName>
        <shortName evidence="7">RNase P protein</shortName>
        <shortName evidence="7">RNaseP protein</shortName>
        <ecNumber evidence="7 8">3.1.26.5</ecNumber>
    </recommendedName>
    <alternativeName>
        <fullName evidence="7">Protein C5</fullName>
    </alternativeName>
</protein>
<dbReference type="GO" id="GO:0030677">
    <property type="term" value="C:ribonuclease P complex"/>
    <property type="evidence" value="ECO:0007669"/>
    <property type="project" value="TreeGrafter"/>
</dbReference>
<dbReference type="PROSITE" id="PS00648">
    <property type="entry name" value="RIBONUCLEASE_P"/>
    <property type="match status" value="1"/>
</dbReference>
<evidence type="ECO:0000256" key="5">
    <source>
        <dbReference type="ARBA" id="ARBA00022801"/>
    </source>
</evidence>
<dbReference type="GO" id="GO:0042781">
    <property type="term" value="F:3'-tRNA processing endoribonuclease activity"/>
    <property type="evidence" value="ECO:0007669"/>
    <property type="project" value="TreeGrafter"/>
</dbReference>
<dbReference type="PANTHER" id="PTHR33992">
    <property type="entry name" value="RIBONUCLEASE P PROTEIN COMPONENT"/>
    <property type="match status" value="1"/>
</dbReference>
<dbReference type="PANTHER" id="PTHR33992:SF1">
    <property type="entry name" value="RIBONUCLEASE P PROTEIN COMPONENT"/>
    <property type="match status" value="1"/>
</dbReference>
<name>C0GAZ8_9HYPH</name>
<comment type="similarity">
    <text evidence="7">Belongs to the RnpA family.</text>
</comment>
<evidence type="ECO:0000256" key="3">
    <source>
        <dbReference type="ARBA" id="ARBA00022722"/>
    </source>
</evidence>
<dbReference type="GO" id="GO:0000049">
    <property type="term" value="F:tRNA binding"/>
    <property type="evidence" value="ECO:0007669"/>
    <property type="project" value="UniProtKB-UniRule"/>
</dbReference>
<dbReference type="AlphaFoldDB" id="C0GAZ8"/>
<gene>
    <name evidence="7 10" type="primary">rnpA</name>
    <name evidence="10" type="ORF">BCETI_7000483</name>
</gene>
<evidence type="ECO:0000256" key="4">
    <source>
        <dbReference type="ARBA" id="ARBA00022759"/>
    </source>
</evidence>
<evidence type="ECO:0000256" key="1">
    <source>
        <dbReference type="ARBA" id="ARBA00002663"/>
    </source>
</evidence>
<dbReference type="InterPro" id="IPR000100">
    <property type="entry name" value="RNase_P"/>
</dbReference>
<comment type="caution">
    <text evidence="10">The sequence shown here is derived from an EMBL/GenBank/DDBJ whole genome shotgun (WGS) entry which is preliminary data.</text>
</comment>
<dbReference type="HAMAP" id="MF_00227">
    <property type="entry name" value="RNase_P"/>
    <property type="match status" value="1"/>
</dbReference>
<keyword evidence="6 7" id="KW-0694">RNA-binding</keyword>